<dbReference type="EnsemblPlants" id="Solyc02g021250.1.1">
    <property type="protein sequence ID" value="Solyc02g021250.1.1"/>
    <property type="gene ID" value="Solyc02g021250.1"/>
</dbReference>
<dbReference type="PaxDb" id="4081-Solyc02g021250.1.1"/>
<dbReference type="HOGENOM" id="CLU_2214603_0_0_1"/>
<keyword evidence="3" id="KW-0238">DNA-binding</keyword>
<name>K4B4X5_SOLLC</name>
<reference evidence="6" key="2">
    <citation type="submission" date="2015-06" db="UniProtKB">
        <authorList>
            <consortium name="EnsemblPlants"/>
        </authorList>
    </citation>
    <scope>IDENTIFICATION</scope>
    <source>
        <strain evidence="6">cv. Heinz 1706</strain>
    </source>
</reference>
<protein>
    <recommendedName>
        <fullName evidence="8">TF-B3 domain-containing protein</fullName>
    </recommendedName>
</protein>
<accession>K4B4X5</accession>
<comment type="subcellular location">
    <subcellularLocation>
        <location evidence="1">Nucleus</location>
    </subcellularLocation>
</comment>
<keyword evidence="2" id="KW-0805">Transcription regulation</keyword>
<dbReference type="Gene3D" id="2.40.330.10">
    <property type="entry name" value="DNA-binding pseudobarrel domain"/>
    <property type="match status" value="1"/>
</dbReference>
<evidence type="ECO:0000313" key="7">
    <source>
        <dbReference type="Proteomes" id="UP000004994"/>
    </source>
</evidence>
<dbReference type="SUPFAM" id="SSF101936">
    <property type="entry name" value="DNA-binding pseudobarrel domain"/>
    <property type="match status" value="1"/>
</dbReference>
<dbReference type="GO" id="GO:0005634">
    <property type="term" value="C:nucleus"/>
    <property type="evidence" value="ECO:0007669"/>
    <property type="project" value="UniProtKB-SubCell"/>
</dbReference>
<dbReference type="Gramene" id="Solyc02g021250.1.1">
    <property type="protein sequence ID" value="Solyc02g021250.1.1"/>
    <property type="gene ID" value="Solyc02g021250.1"/>
</dbReference>
<dbReference type="AlphaFoldDB" id="K4B4X5"/>
<organism evidence="6">
    <name type="scientific">Solanum lycopersicum</name>
    <name type="common">Tomato</name>
    <name type="synonym">Lycopersicon esculentum</name>
    <dbReference type="NCBI Taxonomy" id="4081"/>
    <lineage>
        <taxon>Eukaryota</taxon>
        <taxon>Viridiplantae</taxon>
        <taxon>Streptophyta</taxon>
        <taxon>Embryophyta</taxon>
        <taxon>Tracheophyta</taxon>
        <taxon>Spermatophyta</taxon>
        <taxon>Magnoliopsida</taxon>
        <taxon>eudicotyledons</taxon>
        <taxon>Gunneridae</taxon>
        <taxon>Pentapetalae</taxon>
        <taxon>asterids</taxon>
        <taxon>lamiids</taxon>
        <taxon>Solanales</taxon>
        <taxon>Solanaceae</taxon>
        <taxon>Solanoideae</taxon>
        <taxon>Solaneae</taxon>
        <taxon>Solanum</taxon>
        <taxon>Solanum subgen. Lycopersicon</taxon>
    </lineage>
</organism>
<evidence type="ECO:0000256" key="3">
    <source>
        <dbReference type="ARBA" id="ARBA00023125"/>
    </source>
</evidence>
<dbReference type="Proteomes" id="UP000004994">
    <property type="component" value="Chromosome 2"/>
</dbReference>
<evidence type="ECO:0000256" key="4">
    <source>
        <dbReference type="ARBA" id="ARBA00023163"/>
    </source>
</evidence>
<dbReference type="InterPro" id="IPR015300">
    <property type="entry name" value="DNA-bd_pseudobarrel_sf"/>
</dbReference>
<dbReference type="STRING" id="4081.K4B4X5"/>
<keyword evidence="5" id="KW-0539">Nucleus</keyword>
<keyword evidence="4" id="KW-0804">Transcription</keyword>
<reference evidence="6" key="1">
    <citation type="journal article" date="2012" name="Nature">
        <title>The tomato genome sequence provides insights into fleshy fruit evolution.</title>
        <authorList>
            <consortium name="Tomato Genome Consortium"/>
        </authorList>
    </citation>
    <scope>NUCLEOTIDE SEQUENCE [LARGE SCALE GENOMIC DNA]</scope>
    <source>
        <strain evidence="6">cv. Heinz 1706</strain>
    </source>
</reference>
<evidence type="ECO:0000256" key="1">
    <source>
        <dbReference type="ARBA" id="ARBA00004123"/>
    </source>
</evidence>
<evidence type="ECO:0000256" key="2">
    <source>
        <dbReference type="ARBA" id="ARBA00023015"/>
    </source>
</evidence>
<proteinExistence type="predicted"/>
<dbReference type="InParanoid" id="K4B4X5"/>
<evidence type="ECO:0008006" key="8">
    <source>
        <dbReference type="Google" id="ProtNLM"/>
    </source>
</evidence>
<sequence>MHRKQLKEVKTETKDLEEHCNRIAVVDPSVTKRTITIRHDHEKLRRRYQLRSKQCKDVKLEKGEDTNKDKFYKGKGWREFVMVNNIKEDDTCDYSPSHNHSLLKYVL</sequence>
<keyword evidence="7" id="KW-1185">Reference proteome</keyword>
<evidence type="ECO:0000256" key="5">
    <source>
        <dbReference type="ARBA" id="ARBA00023242"/>
    </source>
</evidence>
<dbReference type="GO" id="GO:0003677">
    <property type="term" value="F:DNA binding"/>
    <property type="evidence" value="ECO:0007669"/>
    <property type="project" value="UniProtKB-KW"/>
</dbReference>
<gene>
    <name evidence="6" type="primary">LOC104645523</name>
</gene>
<evidence type="ECO:0000313" key="6">
    <source>
        <dbReference type="EnsemblPlants" id="Solyc02g021250.1.1"/>
    </source>
</evidence>